<dbReference type="PROSITE" id="PS50048">
    <property type="entry name" value="ZN2_CY6_FUNGAL_2"/>
    <property type="match status" value="1"/>
</dbReference>
<dbReference type="EMBL" id="JAGSYN010000179">
    <property type="protein sequence ID" value="KAG7662434.1"/>
    <property type="molecule type" value="Genomic_DNA"/>
</dbReference>
<dbReference type="CDD" id="cd00067">
    <property type="entry name" value="GAL4"/>
    <property type="match status" value="1"/>
</dbReference>
<dbReference type="InterPro" id="IPR001138">
    <property type="entry name" value="Zn2Cys6_DnaBD"/>
</dbReference>
<dbReference type="Proteomes" id="UP000694255">
    <property type="component" value="Unassembled WGS sequence"/>
</dbReference>
<accession>A0A8J5UXM6</accession>
<dbReference type="PROSITE" id="PS00463">
    <property type="entry name" value="ZN2_CY6_FUNGAL_1"/>
    <property type="match status" value="1"/>
</dbReference>
<name>A0A8J5UXM6_9ASCO</name>
<evidence type="ECO:0000259" key="1">
    <source>
        <dbReference type="PROSITE" id="PS50048"/>
    </source>
</evidence>
<organism evidence="2 3">
    <name type="scientific">[Candida] subhashii</name>
    <dbReference type="NCBI Taxonomy" id="561895"/>
    <lineage>
        <taxon>Eukaryota</taxon>
        <taxon>Fungi</taxon>
        <taxon>Dikarya</taxon>
        <taxon>Ascomycota</taxon>
        <taxon>Saccharomycotina</taxon>
        <taxon>Pichiomycetes</taxon>
        <taxon>Debaryomycetaceae</taxon>
        <taxon>Spathaspora</taxon>
    </lineage>
</organism>
<dbReference type="SMART" id="SM00066">
    <property type="entry name" value="GAL4"/>
    <property type="match status" value="1"/>
</dbReference>
<protein>
    <recommendedName>
        <fullName evidence="1">Zn(2)-C6 fungal-type domain-containing protein</fullName>
    </recommendedName>
</protein>
<gene>
    <name evidence="2" type="ORF">J8A68_004082</name>
</gene>
<feature type="domain" description="Zn(2)-C6 fungal-type" evidence="1">
    <location>
        <begin position="20"/>
        <end position="51"/>
    </location>
</feature>
<keyword evidence="3" id="KW-1185">Reference proteome</keyword>
<dbReference type="RefSeq" id="XP_049262667.1">
    <property type="nucleotide sequence ID" value="XM_049408003.1"/>
</dbReference>
<evidence type="ECO:0000313" key="2">
    <source>
        <dbReference type="EMBL" id="KAG7662434.1"/>
    </source>
</evidence>
<dbReference type="GO" id="GO:0008270">
    <property type="term" value="F:zinc ion binding"/>
    <property type="evidence" value="ECO:0007669"/>
    <property type="project" value="InterPro"/>
</dbReference>
<dbReference type="GO" id="GO:0000981">
    <property type="term" value="F:DNA-binding transcription factor activity, RNA polymerase II-specific"/>
    <property type="evidence" value="ECO:0007669"/>
    <property type="project" value="InterPro"/>
</dbReference>
<sequence length="700" mass="82208">MSKIKTRNTTRRRHTNSKLGCQNCKRKKIRCDEQLPQCGNCIRGKRDTCSYLNLSPAEIEKIRLTHSLRDSQNKLLNQNYRLPTSTTKGQTSQNYKLSDTILEIKFELADLPIRIPSIPYPPLQFNNLSVDDFSDEFHVITESECASSTKSTPFQPKKCNKLPNAIEQVHVFHPLRNIFCKKINVEPHSGAELTYHGVSGKVSIFDFLCNCLMRLPARVDENDYILIQAYLCLGEAVLLNTFHQRMKYSKSSDNSFVSFLDKNWLERHGHCQRNLRSALADFDKISMSLSPQRMAHLGEIYSFSSYLLSFAILMMKFGAQSYFNSSKGVCACFDVYSRYIIRNNLRPISIVGFLLNNLQTNLVSISLPSYNPQFLFEIESNLRSLEFIFASPLTFGKDSIDERFRKIEFEYKSLMKFFSDVLLPIIFSSRNENVVCSYPPLVIYEVFRQWHTIIPSEAMAYKPKWDSDYPKESSFLNDLSTTLYMYYYAMAAALDAVFPACKYLYSMSFMFPTNKFFINRSVMTINKQNSYMQRLYKYRIDETVQRHIYYASRVFAFFRRRFVFYHNNIIWSNPYNESLVQNRFQSRVIATDLEVPIKSFNTTLIRPEHYPTKNDSNPNNVNNLEFIREDDTMTKKLYARNIETLSFFDESSILQYDFETMLLLRDYRPLDVFPRKRRALEVEDITQYYEDRFFILSTIT</sequence>
<dbReference type="PANTHER" id="PTHR47657">
    <property type="entry name" value="STEROL REGULATORY ELEMENT-BINDING PROTEIN ECM22"/>
    <property type="match status" value="1"/>
</dbReference>
<dbReference type="AlphaFoldDB" id="A0A8J5UXM6"/>
<reference evidence="2 3" key="1">
    <citation type="journal article" date="2021" name="DNA Res.">
        <title>Genome analysis of Candida subhashii reveals its hybrid nature and dual mitochondrial genome conformations.</title>
        <authorList>
            <person name="Mixao V."/>
            <person name="Hegedusova E."/>
            <person name="Saus E."/>
            <person name="Pryszcz L.P."/>
            <person name="Cillingova A."/>
            <person name="Nosek J."/>
            <person name="Gabaldon T."/>
        </authorList>
    </citation>
    <scope>NUCLEOTIDE SEQUENCE [LARGE SCALE GENOMIC DNA]</scope>
    <source>
        <strain evidence="2 3">CBS 10753</strain>
    </source>
</reference>
<dbReference type="Pfam" id="PF00172">
    <property type="entry name" value="Zn_clus"/>
    <property type="match status" value="1"/>
</dbReference>
<evidence type="ECO:0000313" key="3">
    <source>
        <dbReference type="Proteomes" id="UP000694255"/>
    </source>
</evidence>
<dbReference type="GeneID" id="73470882"/>
<dbReference type="PANTHER" id="PTHR47657:SF7">
    <property type="entry name" value="STEROL REGULATORY ELEMENT-BINDING PROTEIN ECM22"/>
    <property type="match status" value="1"/>
</dbReference>
<comment type="caution">
    <text evidence="2">The sequence shown here is derived from an EMBL/GenBank/DDBJ whole genome shotgun (WGS) entry which is preliminary data.</text>
</comment>
<proteinExistence type="predicted"/>
<dbReference type="InterPro" id="IPR052400">
    <property type="entry name" value="Zn2-C6_fungal_TF"/>
</dbReference>
<dbReference type="OrthoDB" id="4937900at2759"/>